<keyword evidence="2" id="KW-1185">Reference proteome</keyword>
<sequence>MQLQAILKYHLILGLVDSGSTYNFTSVIVAKCLGLPIQAQSGLSSNGQWRKGHQFKNFPRGIKWLQTLGPVVWDFVAFTMKFSLGEK</sequence>
<gene>
    <name evidence="1" type="ORF">ES332_D04G041200v1</name>
</gene>
<evidence type="ECO:0000313" key="2">
    <source>
        <dbReference type="Proteomes" id="UP000322667"/>
    </source>
</evidence>
<proteinExistence type="predicted"/>
<dbReference type="EMBL" id="CM017626">
    <property type="protein sequence ID" value="TYH75743.1"/>
    <property type="molecule type" value="Genomic_DNA"/>
</dbReference>
<dbReference type="AlphaFoldDB" id="A0A5D2LC57"/>
<dbReference type="Proteomes" id="UP000322667">
    <property type="component" value="Chromosome D04"/>
</dbReference>
<accession>A0A5D2LC57</accession>
<organism evidence="1 2">
    <name type="scientific">Gossypium tomentosum</name>
    <name type="common">Hawaiian cotton</name>
    <name type="synonym">Gossypium sandvicense</name>
    <dbReference type="NCBI Taxonomy" id="34277"/>
    <lineage>
        <taxon>Eukaryota</taxon>
        <taxon>Viridiplantae</taxon>
        <taxon>Streptophyta</taxon>
        <taxon>Embryophyta</taxon>
        <taxon>Tracheophyta</taxon>
        <taxon>Spermatophyta</taxon>
        <taxon>Magnoliopsida</taxon>
        <taxon>eudicotyledons</taxon>
        <taxon>Gunneridae</taxon>
        <taxon>Pentapetalae</taxon>
        <taxon>rosids</taxon>
        <taxon>malvids</taxon>
        <taxon>Malvales</taxon>
        <taxon>Malvaceae</taxon>
        <taxon>Malvoideae</taxon>
        <taxon>Gossypium</taxon>
    </lineage>
</organism>
<protein>
    <submittedName>
        <fullName evidence="1">Uncharacterized protein</fullName>
    </submittedName>
</protein>
<reference evidence="1 2" key="1">
    <citation type="submission" date="2019-07" db="EMBL/GenBank/DDBJ databases">
        <title>WGS assembly of Gossypium tomentosum.</title>
        <authorList>
            <person name="Chen Z.J."/>
            <person name="Sreedasyam A."/>
            <person name="Ando A."/>
            <person name="Song Q."/>
            <person name="De L."/>
            <person name="Hulse-Kemp A."/>
            <person name="Ding M."/>
            <person name="Ye W."/>
            <person name="Kirkbride R."/>
            <person name="Jenkins J."/>
            <person name="Plott C."/>
            <person name="Lovell J."/>
            <person name="Lin Y.-M."/>
            <person name="Vaughn R."/>
            <person name="Liu B."/>
            <person name="Li W."/>
            <person name="Simpson S."/>
            <person name="Scheffler B."/>
            <person name="Saski C."/>
            <person name="Grover C."/>
            <person name="Hu G."/>
            <person name="Conover J."/>
            <person name="Carlson J."/>
            <person name="Shu S."/>
            <person name="Boston L."/>
            <person name="Williams M."/>
            <person name="Peterson D."/>
            <person name="Mcgee K."/>
            <person name="Jones D."/>
            <person name="Wendel J."/>
            <person name="Stelly D."/>
            <person name="Grimwood J."/>
            <person name="Schmutz J."/>
        </authorList>
    </citation>
    <scope>NUCLEOTIDE SEQUENCE [LARGE SCALE GENOMIC DNA]</scope>
    <source>
        <strain evidence="1">7179.01</strain>
    </source>
</reference>
<name>A0A5D2LC57_GOSTO</name>
<evidence type="ECO:0000313" key="1">
    <source>
        <dbReference type="EMBL" id="TYH75743.1"/>
    </source>
</evidence>